<feature type="region of interest" description="Disordered" evidence="1">
    <location>
        <begin position="150"/>
        <end position="204"/>
    </location>
</feature>
<organism evidence="3 4">
    <name type="scientific">Nitrosospira multiformis</name>
    <dbReference type="NCBI Taxonomy" id="1231"/>
    <lineage>
        <taxon>Bacteria</taxon>
        <taxon>Pseudomonadati</taxon>
        <taxon>Pseudomonadota</taxon>
        <taxon>Betaproteobacteria</taxon>
        <taxon>Nitrosomonadales</taxon>
        <taxon>Nitrosomonadaceae</taxon>
        <taxon>Nitrosospira</taxon>
    </lineage>
</organism>
<dbReference type="InterPro" id="IPR000595">
    <property type="entry name" value="cNMP-bd_dom"/>
</dbReference>
<evidence type="ECO:0000259" key="2">
    <source>
        <dbReference type="PROSITE" id="PS50042"/>
    </source>
</evidence>
<proteinExistence type="predicted"/>
<gene>
    <name evidence="3" type="ORF">C8R21_104107</name>
</gene>
<dbReference type="PROSITE" id="PS50042">
    <property type="entry name" value="CNMP_BINDING_3"/>
    <property type="match status" value="1"/>
</dbReference>
<dbReference type="SUPFAM" id="SSF51206">
    <property type="entry name" value="cAMP-binding domain-like"/>
    <property type="match status" value="1"/>
</dbReference>
<evidence type="ECO:0000313" key="4">
    <source>
        <dbReference type="Proteomes" id="UP000244152"/>
    </source>
</evidence>
<reference evidence="3 4" key="1">
    <citation type="submission" date="2018-04" db="EMBL/GenBank/DDBJ databases">
        <title>Active sludge and wastewater microbial communities from Klosterneuburg, Austria.</title>
        <authorList>
            <person name="Wagner M."/>
        </authorList>
    </citation>
    <scope>NUCLEOTIDE SEQUENCE [LARGE SCALE GENOMIC DNA]</scope>
    <source>
        <strain evidence="3 4">Nl12</strain>
    </source>
</reference>
<dbReference type="AlphaFoldDB" id="A0A2T5IFF5"/>
<dbReference type="EMBL" id="QAOK01000004">
    <property type="protein sequence ID" value="PTQ82564.1"/>
    <property type="molecule type" value="Genomic_DNA"/>
</dbReference>
<feature type="domain" description="Cyclic nucleotide-binding" evidence="2">
    <location>
        <begin position="23"/>
        <end position="111"/>
    </location>
</feature>
<dbReference type="InterPro" id="IPR014710">
    <property type="entry name" value="RmlC-like_jellyroll"/>
</dbReference>
<sequence length="204" mass="21981">MSHIFTPPQSTPTQNFSHRQNLLLAALPQKDYERLQPSLELVALSQGWSVYENGGELDLVYFPTSSVISLLTVSDKGETVKIAAIGKEGVFGISMLMGRKIAPTQARVATAGYAYRLSAASLRSEFELGSPLRYLLQRYTHALTSGFIHSPMPGAHPSARRGTSTKALPTPAAGVSPHIFTPSTSDEPPCRLPSRSAHTPGHSL</sequence>
<dbReference type="Proteomes" id="UP000244152">
    <property type="component" value="Unassembled WGS sequence"/>
</dbReference>
<dbReference type="Gene3D" id="2.60.120.10">
    <property type="entry name" value="Jelly Rolls"/>
    <property type="match status" value="1"/>
</dbReference>
<evidence type="ECO:0000313" key="3">
    <source>
        <dbReference type="EMBL" id="PTQ82564.1"/>
    </source>
</evidence>
<comment type="caution">
    <text evidence="3">The sequence shown here is derived from an EMBL/GenBank/DDBJ whole genome shotgun (WGS) entry which is preliminary data.</text>
</comment>
<evidence type="ECO:0000256" key="1">
    <source>
        <dbReference type="SAM" id="MobiDB-lite"/>
    </source>
</evidence>
<name>A0A2T5IFF5_9PROT</name>
<accession>A0A2T5IFF5</accession>
<protein>
    <recommendedName>
        <fullName evidence="2">Cyclic nucleotide-binding domain-containing protein</fullName>
    </recommendedName>
</protein>
<dbReference type="InterPro" id="IPR018490">
    <property type="entry name" value="cNMP-bd_dom_sf"/>
</dbReference>